<dbReference type="PROSITE" id="PS51257">
    <property type="entry name" value="PROKAR_LIPOPROTEIN"/>
    <property type="match status" value="1"/>
</dbReference>
<gene>
    <name evidence="3" type="ORF">ACFQZ6_28735</name>
</gene>
<sequence>MRIRTGGARAALPAALLLALTLAVGGCGSDDGGTDAADIAAGARDQDERAVKFAECLREHGVEVEDPGQGGGLRIRGQLPKSEVDAAMEACRKYSPMQEGGTPDPEVEEKMRKMSQCMRDHGVEDFPDPEPGRGIQIDQGIAEDPDFEKAQQACEKYGPQGGTRSSDG</sequence>
<evidence type="ECO:0000256" key="2">
    <source>
        <dbReference type="SAM" id="SignalP"/>
    </source>
</evidence>
<comment type="caution">
    <text evidence="3">The sequence shown here is derived from an EMBL/GenBank/DDBJ whole genome shotgun (WGS) entry which is preliminary data.</text>
</comment>
<evidence type="ECO:0000256" key="1">
    <source>
        <dbReference type="SAM" id="MobiDB-lite"/>
    </source>
</evidence>
<feature type="signal peptide" evidence="2">
    <location>
        <begin position="1"/>
        <end position="25"/>
    </location>
</feature>
<accession>A0ABW2WFE0</accession>
<evidence type="ECO:0000313" key="3">
    <source>
        <dbReference type="EMBL" id="MFD0318128.1"/>
    </source>
</evidence>
<dbReference type="Proteomes" id="UP001597023">
    <property type="component" value="Unassembled WGS sequence"/>
</dbReference>
<feature type="chain" id="PRO_5045929042" description="Lipoprotein" evidence="2">
    <location>
        <begin position="26"/>
        <end position="168"/>
    </location>
</feature>
<dbReference type="RefSeq" id="WP_381614611.1">
    <property type="nucleotide sequence ID" value="NZ_JBHTEB010000001.1"/>
</dbReference>
<keyword evidence="4" id="KW-1185">Reference proteome</keyword>
<evidence type="ECO:0008006" key="5">
    <source>
        <dbReference type="Google" id="ProtNLM"/>
    </source>
</evidence>
<keyword evidence="2" id="KW-0732">Signal</keyword>
<dbReference type="EMBL" id="JBHTEB010000001">
    <property type="protein sequence ID" value="MFD0318128.1"/>
    <property type="molecule type" value="Genomic_DNA"/>
</dbReference>
<protein>
    <recommendedName>
        <fullName evidence="5">Lipoprotein</fullName>
    </recommendedName>
</protein>
<evidence type="ECO:0000313" key="4">
    <source>
        <dbReference type="Proteomes" id="UP001597023"/>
    </source>
</evidence>
<feature type="region of interest" description="Disordered" evidence="1">
    <location>
        <begin position="121"/>
        <end position="168"/>
    </location>
</feature>
<organism evidence="3 4">
    <name type="scientific">Streptomyces flavalbus</name>
    <dbReference type="NCBI Taxonomy" id="2665155"/>
    <lineage>
        <taxon>Bacteria</taxon>
        <taxon>Bacillati</taxon>
        <taxon>Actinomycetota</taxon>
        <taxon>Actinomycetes</taxon>
        <taxon>Kitasatosporales</taxon>
        <taxon>Streptomycetaceae</taxon>
        <taxon>Streptomyces</taxon>
    </lineage>
</organism>
<reference evidence="4" key="1">
    <citation type="journal article" date="2019" name="Int. J. Syst. Evol. Microbiol.">
        <title>The Global Catalogue of Microorganisms (GCM) 10K type strain sequencing project: providing services to taxonomists for standard genome sequencing and annotation.</title>
        <authorList>
            <consortium name="The Broad Institute Genomics Platform"/>
            <consortium name="The Broad Institute Genome Sequencing Center for Infectious Disease"/>
            <person name="Wu L."/>
            <person name="Ma J."/>
        </authorList>
    </citation>
    <scope>NUCLEOTIDE SEQUENCE [LARGE SCALE GENOMIC DNA]</scope>
    <source>
        <strain evidence="4">CGMCC 4.7400</strain>
    </source>
</reference>
<proteinExistence type="predicted"/>
<name>A0ABW2WFE0_9ACTN</name>